<accession>A0A507CXU5</accession>
<proteinExistence type="predicted"/>
<dbReference type="AlphaFoldDB" id="A0A507CXU5"/>
<gene>
    <name evidence="1" type="ORF">SeMB42_g04495</name>
</gene>
<comment type="caution">
    <text evidence="1">The sequence shown here is derived from an EMBL/GenBank/DDBJ whole genome shotgun (WGS) entry which is preliminary data.</text>
</comment>
<evidence type="ECO:0000313" key="2">
    <source>
        <dbReference type="Proteomes" id="UP000317494"/>
    </source>
</evidence>
<dbReference type="VEuPathDB" id="FungiDB:SeMB42_g04495"/>
<sequence length="99" mass="11341">MSSLPGFEYVIHNELMTTGTPPQYGTVYGLSSEGLRCLSFESLNVHPRARRYGLGEDDPLSTIQPYRCEVLMTREMIRDLTFSFTCIRYKIELGDNKIL</sequence>
<dbReference type="EMBL" id="QEAN01000184">
    <property type="protein sequence ID" value="TPX43945.1"/>
    <property type="molecule type" value="Genomic_DNA"/>
</dbReference>
<protein>
    <submittedName>
        <fullName evidence="1">Uncharacterized protein</fullName>
    </submittedName>
</protein>
<evidence type="ECO:0000313" key="1">
    <source>
        <dbReference type="EMBL" id="TPX43945.1"/>
    </source>
</evidence>
<dbReference type="Proteomes" id="UP000317494">
    <property type="component" value="Unassembled WGS sequence"/>
</dbReference>
<reference evidence="1 2" key="1">
    <citation type="journal article" date="2019" name="Sci. Rep.">
        <title>Comparative genomics of chytrid fungi reveal insights into the obligate biotrophic and pathogenic lifestyle of Synchytrium endobioticum.</title>
        <authorList>
            <person name="van de Vossenberg B.T.L.H."/>
            <person name="Warris S."/>
            <person name="Nguyen H.D.T."/>
            <person name="van Gent-Pelzer M.P.E."/>
            <person name="Joly D.L."/>
            <person name="van de Geest H.C."/>
            <person name="Bonants P.J.M."/>
            <person name="Smith D.S."/>
            <person name="Levesque C.A."/>
            <person name="van der Lee T.A.J."/>
        </authorList>
    </citation>
    <scope>NUCLEOTIDE SEQUENCE [LARGE SCALE GENOMIC DNA]</scope>
    <source>
        <strain evidence="1 2">MB42</strain>
    </source>
</reference>
<name>A0A507CXU5_9FUNG</name>
<organism evidence="1 2">
    <name type="scientific">Synchytrium endobioticum</name>
    <dbReference type="NCBI Taxonomy" id="286115"/>
    <lineage>
        <taxon>Eukaryota</taxon>
        <taxon>Fungi</taxon>
        <taxon>Fungi incertae sedis</taxon>
        <taxon>Chytridiomycota</taxon>
        <taxon>Chytridiomycota incertae sedis</taxon>
        <taxon>Chytridiomycetes</taxon>
        <taxon>Synchytriales</taxon>
        <taxon>Synchytriaceae</taxon>
        <taxon>Synchytrium</taxon>
    </lineage>
</organism>
<keyword evidence="2" id="KW-1185">Reference proteome</keyword>